<evidence type="ECO:0000256" key="2">
    <source>
        <dbReference type="ARBA" id="ARBA00022723"/>
    </source>
</evidence>
<evidence type="ECO:0000256" key="1">
    <source>
        <dbReference type="ARBA" id="ARBA00022691"/>
    </source>
</evidence>
<comment type="caution">
    <text evidence="6">The sequence shown here is derived from an EMBL/GenBank/DDBJ whole genome shotgun (WGS) entry which is preliminary data.</text>
</comment>
<dbReference type="InterPro" id="IPR034422">
    <property type="entry name" value="HydE/PylB-like"/>
</dbReference>
<keyword evidence="1" id="KW-0949">S-adenosyl-L-methionine</keyword>
<organism evidence="6 7">
    <name type="scientific">Christensenella tenuis</name>
    <dbReference type="NCBI Taxonomy" id="2763033"/>
    <lineage>
        <taxon>Bacteria</taxon>
        <taxon>Bacillati</taxon>
        <taxon>Bacillota</taxon>
        <taxon>Clostridia</taxon>
        <taxon>Christensenellales</taxon>
        <taxon>Christensenellaceae</taxon>
        <taxon>Christensenella</taxon>
    </lineage>
</organism>
<reference evidence="6 7" key="1">
    <citation type="submission" date="2020-08" db="EMBL/GenBank/DDBJ databases">
        <title>Genome public.</title>
        <authorList>
            <person name="Liu C."/>
            <person name="Sun Q."/>
        </authorList>
    </citation>
    <scope>NUCLEOTIDE SEQUENCE [LARGE SCALE GENOMIC DNA]</scope>
    <source>
        <strain evidence="6 7">NSJ-35</strain>
    </source>
</reference>
<dbReference type="PROSITE" id="PS51918">
    <property type="entry name" value="RADICAL_SAM"/>
    <property type="match status" value="1"/>
</dbReference>
<proteinExistence type="predicted"/>
<dbReference type="Pfam" id="PF04055">
    <property type="entry name" value="Radical_SAM"/>
    <property type="match status" value="1"/>
</dbReference>
<evidence type="ECO:0000313" key="6">
    <source>
        <dbReference type="EMBL" id="MBC5649457.1"/>
    </source>
</evidence>
<dbReference type="SUPFAM" id="SSF102114">
    <property type="entry name" value="Radical SAM enzymes"/>
    <property type="match status" value="1"/>
</dbReference>
<gene>
    <name evidence="6" type="ORF">H8S18_14005</name>
</gene>
<keyword evidence="3" id="KW-0408">Iron</keyword>
<evidence type="ECO:0000256" key="3">
    <source>
        <dbReference type="ARBA" id="ARBA00023004"/>
    </source>
</evidence>
<accession>A0ABR7EI45</accession>
<keyword evidence="2" id="KW-0479">Metal-binding</keyword>
<sequence>MEEIIRFAEEAATSGRILSKNEIVALLALPDEQYEELGSAARRVSTAKTGNRAYLWAAIGVDFAPCAMNCAFCSLGEEWGLTKRQEKFTEEEIIRLVHGFNAAGVRWIVLRTTEYYDLKDLAALAQKIRGRVHGPYELGLNVGEFDLETAKMLKRSGIDFIYHSLRLGEGRDTHFDPQERLSTLEAVKNSPLDLVYLVEPIGPEHSNEEIADIILSAIHYGAKVSGAMARVPVKGTPLGNIPQLTDRRLAQITAVTRLAGGNSTLDICSHPPTQEAVRSGANVLVVETGSIPRDGSYAEADWNGFTPQDARRMFEENGFRMCQGPE</sequence>
<evidence type="ECO:0000259" key="5">
    <source>
        <dbReference type="PROSITE" id="PS51918"/>
    </source>
</evidence>
<protein>
    <submittedName>
        <fullName evidence="6">Radical SAM protein</fullName>
    </submittedName>
</protein>
<dbReference type="InterPro" id="IPR007197">
    <property type="entry name" value="rSAM"/>
</dbReference>
<dbReference type="CDD" id="cd01335">
    <property type="entry name" value="Radical_SAM"/>
    <property type="match status" value="1"/>
</dbReference>
<keyword evidence="4" id="KW-0411">Iron-sulfur</keyword>
<dbReference type="InterPro" id="IPR013785">
    <property type="entry name" value="Aldolase_TIM"/>
</dbReference>
<dbReference type="RefSeq" id="WP_186858908.1">
    <property type="nucleotide sequence ID" value="NZ_JACOON010000008.1"/>
</dbReference>
<name>A0ABR7EI45_9FIRM</name>
<evidence type="ECO:0000256" key="4">
    <source>
        <dbReference type="ARBA" id="ARBA00023014"/>
    </source>
</evidence>
<dbReference type="InterPro" id="IPR058240">
    <property type="entry name" value="rSAM_sf"/>
</dbReference>
<dbReference type="Proteomes" id="UP000606889">
    <property type="component" value="Unassembled WGS sequence"/>
</dbReference>
<keyword evidence="7" id="KW-1185">Reference proteome</keyword>
<dbReference type="SFLD" id="SFLDS00029">
    <property type="entry name" value="Radical_SAM"/>
    <property type="match status" value="1"/>
</dbReference>
<dbReference type="Gene3D" id="3.20.20.70">
    <property type="entry name" value="Aldolase class I"/>
    <property type="match status" value="1"/>
</dbReference>
<feature type="domain" description="Radical SAM core" evidence="5">
    <location>
        <begin position="49"/>
        <end position="271"/>
    </location>
</feature>
<dbReference type="PANTHER" id="PTHR43726">
    <property type="entry name" value="3-METHYLORNITHINE SYNTHASE"/>
    <property type="match status" value="1"/>
</dbReference>
<evidence type="ECO:0000313" key="7">
    <source>
        <dbReference type="Proteomes" id="UP000606889"/>
    </source>
</evidence>
<dbReference type="PANTHER" id="PTHR43726:SF1">
    <property type="entry name" value="BIOTIN SYNTHASE"/>
    <property type="match status" value="1"/>
</dbReference>
<dbReference type="EMBL" id="JACOON010000008">
    <property type="protein sequence ID" value="MBC5649457.1"/>
    <property type="molecule type" value="Genomic_DNA"/>
</dbReference>